<organism evidence="1 2">
    <name type="scientific">Lentithecium fluviatile CBS 122367</name>
    <dbReference type="NCBI Taxonomy" id="1168545"/>
    <lineage>
        <taxon>Eukaryota</taxon>
        <taxon>Fungi</taxon>
        <taxon>Dikarya</taxon>
        <taxon>Ascomycota</taxon>
        <taxon>Pezizomycotina</taxon>
        <taxon>Dothideomycetes</taxon>
        <taxon>Pleosporomycetidae</taxon>
        <taxon>Pleosporales</taxon>
        <taxon>Massarineae</taxon>
        <taxon>Lentitheciaceae</taxon>
        <taxon>Lentithecium</taxon>
    </lineage>
</organism>
<evidence type="ECO:0000313" key="1">
    <source>
        <dbReference type="EMBL" id="KAF2683781.1"/>
    </source>
</evidence>
<reference evidence="1" key="1">
    <citation type="journal article" date="2020" name="Stud. Mycol.">
        <title>101 Dothideomycetes genomes: a test case for predicting lifestyles and emergence of pathogens.</title>
        <authorList>
            <person name="Haridas S."/>
            <person name="Albert R."/>
            <person name="Binder M."/>
            <person name="Bloem J."/>
            <person name="Labutti K."/>
            <person name="Salamov A."/>
            <person name="Andreopoulos B."/>
            <person name="Baker S."/>
            <person name="Barry K."/>
            <person name="Bills G."/>
            <person name="Bluhm B."/>
            <person name="Cannon C."/>
            <person name="Castanera R."/>
            <person name="Culley D."/>
            <person name="Daum C."/>
            <person name="Ezra D."/>
            <person name="Gonzalez J."/>
            <person name="Henrissat B."/>
            <person name="Kuo A."/>
            <person name="Liang C."/>
            <person name="Lipzen A."/>
            <person name="Lutzoni F."/>
            <person name="Magnuson J."/>
            <person name="Mondo S."/>
            <person name="Nolan M."/>
            <person name="Ohm R."/>
            <person name="Pangilinan J."/>
            <person name="Park H.-J."/>
            <person name="Ramirez L."/>
            <person name="Alfaro M."/>
            <person name="Sun H."/>
            <person name="Tritt A."/>
            <person name="Yoshinaga Y."/>
            <person name="Zwiers L.-H."/>
            <person name="Turgeon B."/>
            <person name="Goodwin S."/>
            <person name="Spatafora J."/>
            <person name="Crous P."/>
            <person name="Grigoriev I."/>
        </authorList>
    </citation>
    <scope>NUCLEOTIDE SEQUENCE</scope>
    <source>
        <strain evidence="1">CBS 122367</strain>
    </source>
</reference>
<protein>
    <submittedName>
        <fullName evidence="1">Uncharacterized protein</fullName>
    </submittedName>
</protein>
<accession>A0A6G1J0Q6</accession>
<sequence length="149" mass="16807">MRGLWLCGSHPVFSSELGFGIRGCVAVLAVCIPSVVDAAELWITRISCTGQIQDCDERNRTSVSIRGVVDSTLRSARRFTAMFRLSYDASAVRILARQSEIASPRQYGESHRYRWLSRLPKEKRSPAGFERLDANLCCVIDSLSRHPWF</sequence>
<dbReference type="AlphaFoldDB" id="A0A6G1J0Q6"/>
<dbReference type="EMBL" id="MU005583">
    <property type="protein sequence ID" value="KAF2683781.1"/>
    <property type="molecule type" value="Genomic_DNA"/>
</dbReference>
<gene>
    <name evidence="1" type="ORF">K458DRAFT_418763</name>
</gene>
<evidence type="ECO:0000313" key="2">
    <source>
        <dbReference type="Proteomes" id="UP000799291"/>
    </source>
</evidence>
<name>A0A6G1J0Q6_9PLEO</name>
<proteinExistence type="predicted"/>
<dbReference type="Proteomes" id="UP000799291">
    <property type="component" value="Unassembled WGS sequence"/>
</dbReference>
<keyword evidence="2" id="KW-1185">Reference proteome</keyword>